<dbReference type="InterPro" id="IPR051199">
    <property type="entry name" value="LPS_LOS_Heptosyltrfase"/>
</dbReference>
<dbReference type="PANTHER" id="PTHR30160">
    <property type="entry name" value="TETRAACYLDISACCHARIDE 4'-KINASE-RELATED"/>
    <property type="match status" value="1"/>
</dbReference>
<organism evidence="3 4">
    <name type="scientific">Neoroseomonas soli</name>
    <dbReference type="NCBI Taxonomy" id="1081025"/>
    <lineage>
        <taxon>Bacteria</taxon>
        <taxon>Pseudomonadati</taxon>
        <taxon>Pseudomonadota</taxon>
        <taxon>Alphaproteobacteria</taxon>
        <taxon>Acetobacterales</taxon>
        <taxon>Acetobacteraceae</taxon>
        <taxon>Neoroseomonas</taxon>
    </lineage>
</organism>
<evidence type="ECO:0000313" key="3">
    <source>
        <dbReference type="EMBL" id="MBR0672286.1"/>
    </source>
</evidence>
<name>A0A9X9WYQ7_9PROT</name>
<keyword evidence="4" id="KW-1185">Reference proteome</keyword>
<dbReference type="CDD" id="cd03789">
    <property type="entry name" value="GT9_LPS_heptosyltransferase"/>
    <property type="match status" value="1"/>
</dbReference>
<evidence type="ECO:0000313" key="4">
    <source>
        <dbReference type="Proteomes" id="UP001138751"/>
    </source>
</evidence>
<dbReference type="SUPFAM" id="SSF53756">
    <property type="entry name" value="UDP-Glycosyltransferase/glycogen phosphorylase"/>
    <property type="match status" value="1"/>
</dbReference>
<reference evidence="3" key="1">
    <citation type="submission" date="2020-01" db="EMBL/GenBank/DDBJ databases">
        <authorList>
            <person name="Rat A."/>
        </authorList>
    </citation>
    <scope>NUCLEOTIDE SEQUENCE</scope>
    <source>
        <strain evidence="3">LMG 31231</strain>
    </source>
</reference>
<accession>A0A9X9WYQ7</accession>
<protein>
    <submittedName>
        <fullName evidence="3">Glycosyltransferase family 9 protein</fullName>
    </submittedName>
</protein>
<keyword evidence="1" id="KW-0328">Glycosyltransferase</keyword>
<dbReference type="Proteomes" id="UP001138751">
    <property type="component" value="Unassembled WGS sequence"/>
</dbReference>
<evidence type="ECO:0000256" key="2">
    <source>
        <dbReference type="ARBA" id="ARBA00022679"/>
    </source>
</evidence>
<dbReference type="GO" id="GO:0005829">
    <property type="term" value="C:cytosol"/>
    <property type="evidence" value="ECO:0007669"/>
    <property type="project" value="TreeGrafter"/>
</dbReference>
<reference evidence="3" key="2">
    <citation type="journal article" date="2021" name="Syst. Appl. Microbiol.">
        <title>Roseomonas hellenica sp. nov., isolated from roots of wild-growing Alkanna tinctoria.</title>
        <authorList>
            <person name="Rat A."/>
            <person name="Naranjo H.D."/>
            <person name="Lebbe L."/>
            <person name="Cnockaert M."/>
            <person name="Krigas N."/>
            <person name="Grigoriadou K."/>
            <person name="Maloupa E."/>
            <person name="Willems A."/>
        </authorList>
    </citation>
    <scope>NUCLEOTIDE SEQUENCE</scope>
    <source>
        <strain evidence="3">LMG 31231</strain>
    </source>
</reference>
<proteinExistence type="predicted"/>
<comment type="caution">
    <text evidence="3">The sequence shown here is derived from an EMBL/GenBank/DDBJ whole genome shotgun (WGS) entry which is preliminary data.</text>
</comment>
<dbReference type="InterPro" id="IPR002201">
    <property type="entry name" value="Glyco_trans_9"/>
</dbReference>
<dbReference type="PANTHER" id="PTHR30160:SF7">
    <property type="entry name" value="ADP-HEPTOSE--LPS HEPTOSYLTRANSFERASE 2"/>
    <property type="match status" value="1"/>
</dbReference>
<dbReference type="Gene3D" id="3.40.50.2000">
    <property type="entry name" value="Glycogen Phosphorylase B"/>
    <property type="match status" value="2"/>
</dbReference>
<dbReference type="GO" id="GO:0009244">
    <property type="term" value="P:lipopolysaccharide core region biosynthetic process"/>
    <property type="evidence" value="ECO:0007669"/>
    <property type="project" value="TreeGrafter"/>
</dbReference>
<keyword evidence="2" id="KW-0808">Transferase</keyword>
<evidence type="ECO:0000256" key="1">
    <source>
        <dbReference type="ARBA" id="ARBA00022676"/>
    </source>
</evidence>
<dbReference type="RefSeq" id="WP_211862708.1">
    <property type="nucleotide sequence ID" value="NZ_JAAEDM010000037.1"/>
</dbReference>
<gene>
    <name evidence="3" type="ORF">GXW76_13975</name>
</gene>
<dbReference type="GO" id="GO:0008713">
    <property type="term" value="F:ADP-heptose-lipopolysaccharide heptosyltransferase activity"/>
    <property type="evidence" value="ECO:0007669"/>
    <property type="project" value="TreeGrafter"/>
</dbReference>
<dbReference type="EMBL" id="JAAEDM010000037">
    <property type="protein sequence ID" value="MBR0672286.1"/>
    <property type="molecule type" value="Genomic_DNA"/>
</dbReference>
<dbReference type="AlphaFoldDB" id="A0A9X9WYQ7"/>
<dbReference type="Pfam" id="PF01075">
    <property type="entry name" value="Glyco_transf_9"/>
    <property type="match status" value="1"/>
</dbReference>
<sequence>MHILFITSTRIGDAVLSTGLLDHLMHAHPQARFTVAVGRVAEGVFRRMPALERIIPIEKKRFGLHWLGLWSQVAFRRWDLVVDLRGSAIAWLLAARRRAVMRGGRRPGHRLLHIAQTLGVSPAPRPVAWFGPEEAARAETLVPPGGPVLALGPTANWARKVWPADRFLTLARLLTGPGGALEGARIVVLGGPGEQERAMAAPVLEGLLGAVDLVGALDLPEAAAVLARCALFVGNDSGLMHLSAATGTPTIGLFGPTPASEYAPVGMRALAVLAKGPRGAAPMGSLSATRVAEEATALLARPEPVPLGEVAA</sequence>